<evidence type="ECO:0000256" key="3">
    <source>
        <dbReference type="SAM" id="SignalP"/>
    </source>
</evidence>
<feature type="domain" description="Transglycosylase SLT" evidence="4">
    <location>
        <begin position="104"/>
        <end position="213"/>
    </location>
</feature>
<sequence>MTLPDFMRPLLLVLLLCLQQGLSHAADIYGYIDSKGVAHFAAEKVDERYQIFFRGGQSFDTAQGISPLSRSGRKFDGKVPPASQSLLALFEASPSYKTAKAALRDASNKHSIDYELLQALIATESGFDAQAVSPKGAMGLMQLMPATAQRYGVAADKRTSIEKKLFDPRINIAAGSRYLRDLIAMFPGQIELALAAYNAGEGAVQRAGNKIPNYKETQNYVQTVLQLYAYLKPGATGGRIGGGGKSPGRIRMEMGGAVGRGNMPPDRPWLPAASPATKPAVPALMEPADVPTSPYMPEVPVSSMTGAPSVAMSE</sequence>
<evidence type="ECO:0000259" key="4">
    <source>
        <dbReference type="Pfam" id="PF01464"/>
    </source>
</evidence>
<evidence type="ECO:0000313" key="6">
    <source>
        <dbReference type="Proteomes" id="UP001242045"/>
    </source>
</evidence>
<dbReference type="CDD" id="cd00254">
    <property type="entry name" value="LT-like"/>
    <property type="match status" value="1"/>
</dbReference>
<proteinExistence type="inferred from homology"/>
<dbReference type="EMBL" id="JAUSRD010000012">
    <property type="protein sequence ID" value="MDP9895518.1"/>
    <property type="molecule type" value="Genomic_DNA"/>
</dbReference>
<dbReference type="InterPro" id="IPR008258">
    <property type="entry name" value="Transglycosylase_SLT_dom_1"/>
</dbReference>
<accession>A0AAW8D609</accession>
<dbReference type="AlphaFoldDB" id="A0AAW8D609"/>
<organism evidence="5 6">
    <name type="scientific">Variovorax boronicumulans</name>
    <dbReference type="NCBI Taxonomy" id="436515"/>
    <lineage>
        <taxon>Bacteria</taxon>
        <taxon>Pseudomonadati</taxon>
        <taxon>Pseudomonadota</taxon>
        <taxon>Betaproteobacteria</taxon>
        <taxon>Burkholderiales</taxon>
        <taxon>Comamonadaceae</taxon>
        <taxon>Variovorax</taxon>
    </lineage>
</organism>
<evidence type="ECO:0000256" key="2">
    <source>
        <dbReference type="SAM" id="MobiDB-lite"/>
    </source>
</evidence>
<dbReference type="PANTHER" id="PTHR37423:SF2">
    <property type="entry name" value="MEMBRANE-BOUND LYTIC MUREIN TRANSGLYCOSYLASE C"/>
    <property type="match status" value="1"/>
</dbReference>
<feature type="signal peptide" evidence="3">
    <location>
        <begin position="1"/>
        <end position="25"/>
    </location>
</feature>
<comment type="similarity">
    <text evidence="1">Belongs to the transglycosylase Slt family.</text>
</comment>
<dbReference type="InterPro" id="IPR023346">
    <property type="entry name" value="Lysozyme-like_dom_sf"/>
</dbReference>
<dbReference type="Pfam" id="PF01464">
    <property type="entry name" value="SLT"/>
    <property type="match status" value="1"/>
</dbReference>
<dbReference type="PANTHER" id="PTHR37423">
    <property type="entry name" value="SOLUBLE LYTIC MUREIN TRANSGLYCOSYLASE-RELATED"/>
    <property type="match status" value="1"/>
</dbReference>
<name>A0AAW8D609_9BURK</name>
<protein>
    <recommendedName>
        <fullName evidence="4">Transglycosylase SLT domain-containing protein</fullName>
    </recommendedName>
</protein>
<dbReference type="InterPro" id="IPR000189">
    <property type="entry name" value="Transglyc_AS"/>
</dbReference>
<comment type="caution">
    <text evidence="5">The sequence shown here is derived from an EMBL/GenBank/DDBJ whole genome shotgun (WGS) entry which is preliminary data.</text>
</comment>
<reference evidence="5" key="1">
    <citation type="submission" date="2023-07" db="EMBL/GenBank/DDBJ databases">
        <title>Sorghum-associated microbial communities from plants grown in Nebraska, USA.</title>
        <authorList>
            <person name="Schachtman D."/>
        </authorList>
    </citation>
    <scope>NUCLEOTIDE SEQUENCE</scope>
    <source>
        <strain evidence="5">DS3754</strain>
    </source>
</reference>
<dbReference type="Gene3D" id="1.10.530.10">
    <property type="match status" value="1"/>
</dbReference>
<dbReference type="GO" id="GO:0008933">
    <property type="term" value="F:peptidoglycan lytic transglycosylase activity"/>
    <property type="evidence" value="ECO:0007669"/>
    <property type="project" value="InterPro"/>
</dbReference>
<dbReference type="GO" id="GO:0016020">
    <property type="term" value="C:membrane"/>
    <property type="evidence" value="ECO:0007669"/>
    <property type="project" value="InterPro"/>
</dbReference>
<keyword evidence="3" id="KW-0732">Signal</keyword>
<dbReference type="Proteomes" id="UP001242045">
    <property type="component" value="Unassembled WGS sequence"/>
</dbReference>
<dbReference type="GO" id="GO:0000270">
    <property type="term" value="P:peptidoglycan metabolic process"/>
    <property type="evidence" value="ECO:0007669"/>
    <property type="project" value="InterPro"/>
</dbReference>
<dbReference type="SUPFAM" id="SSF53955">
    <property type="entry name" value="Lysozyme-like"/>
    <property type="match status" value="1"/>
</dbReference>
<gene>
    <name evidence="5" type="ORF">J2W31_004643</name>
</gene>
<evidence type="ECO:0000256" key="1">
    <source>
        <dbReference type="ARBA" id="ARBA00007734"/>
    </source>
</evidence>
<evidence type="ECO:0000313" key="5">
    <source>
        <dbReference type="EMBL" id="MDP9895518.1"/>
    </source>
</evidence>
<dbReference type="PROSITE" id="PS00922">
    <property type="entry name" value="TRANSGLYCOSYLASE"/>
    <property type="match status" value="1"/>
</dbReference>
<feature type="region of interest" description="Disordered" evidence="2">
    <location>
        <begin position="285"/>
        <end position="314"/>
    </location>
</feature>
<feature type="chain" id="PRO_5043532677" description="Transglycosylase SLT domain-containing protein" evidence="3">
    <location>
        <begin position="26"/>
        <end position="314"/>
    </location>
</feature>